<keyword evidence="3" id="KW-1185">Reference proteome</keyword>
<sequence length="154" mass="17479">MKLEAGEHEYVAQQYHPIDIVFSAGKHTAGNPFDLRFGAIFTDDRNTTITTHGFYNGQNEYLIRFSPNQTGKYLFVTFSTQKYLSGLSGTVNVGKNINPEIHGAVQVSAEAKQKFKYQDWQSYFALSFEPDWHLFKGYQSPWKGQSAVLIINGK</sequence>
<dbReference type="InterPro" id="IPR013783">
    <property type="entry name" value="Ig-like_fold"/>
</dbReference>
<evidence type="ECO:0000313" key="3">
    <source>
        <dbReference type="Proteomes" id="UP000765802"/>
    </source>
</evidence>
<dbReference type="Gene3D" id="2.60.40.10">
    <property type="entry name" value="Immunoglobulins"/>
    <property type="match status" value="1"/>
</dbReference>
<reference evidence="2 3" key="1">
    <citation type="submission" date="2016-07" db="EMBL/GenBank/DDBJ databases">
        <title>Genome analysis of Flavihumibacter stibioxidans YS-17.</title>
        <authorList>
            <person name="Shi K."/>
            <person name="Han Y."/>
            <person name="Wang G."/>
        </authorList>
    </citation>
    <scope>NUCLEOTIDE SEQUENCE [LARGE SCALE GENOMIC DNA]</scope>
    <source>
        <strain evidence="2 3">YS-17</strain>
    </source>
</reference>
<protein>
    <recommendedName>
        <fullName evidence="1">DUF5060 domain-containing protein</fullName>
    </recommendedName>
</protein>
<comment type="caution">
    <text evidence="2">The sequence shown here is derived from an EMBL/GenBank/DDBJ whole genome shotgun (WGS) entry which is preliminary data.</text>
</comment>
<proteinExistence type="predicted"/>
<organism evidence="2 3">
    <name type="scientific">Flavihumibacter stibioxidans</name>
    <dbReference type="NCBI Taxonomy" id="1834163"/>
    <lineage>
        <taxon>Bacteria</taxon>
        <taxon>Pseudomonadati</taxon>
        <taxon>Bacteroidota</taxon>
        <taxon>Chitinophagia</taxon>
        <taxon>Chitinophagales</taxon>
        <taxon>Chitinophagaceae</taxon>
        <taxon>Flavihumibacter</taxon>
    </lineage>
</organism>
<accession>A0ABR7M9X5</accession>
<feature type="domain" description="DUF5060" evidence="1">
    <location>
        <begin position="13"/>
        <end position="79"/>
    </location>
</feature>
<evidence type="ECO:0000313" key="2">
    <source>
        <dbReference type="EMBL" id="MBC6491825.1"/>
    </source>
</evidence>
<dbReference type="Pfam" id="PF16586">
    <property type="entry name" value="DUF5060"/>
    <property type="match status" value="1"/>
</dbReference>
<dbReference type="InterPro" id="IPR032260">
    <property type="entry name" value="DUF5060"/>
</dbReference>
<evidence type="ECO:0000259" key="1">
    <source>
        <dbReference type="Pfam" id="PF16586"/>
    </source>
</evidence>
<name>A0ABR7M9X5_9BACT</name>
<dbReference type="EMBL" id="MBUA01000023">
    <property type="protein sequence ID" value="MBC6491825.1"/>
    <property type="molecule type" value="Genomic_DNA"/>
</dbReference>
<dbReference type="Proteomes" id="UP000765802">
    <property type="component" value="Unassembled WGS sequence"/>
</dbReference>
<gene>
    <name evidence="2" type="ORF">BC349_12255</name>
</gene>